<evidence type="ECO:0000313" key="9">
    <source>
        <dbReference type="Proteomes" id="UP000433071"/>
    </source>
</evidence>
<evidence type="ECO:0000256" key="4">
    <source>
        <dbReference type="ARBA" id="ARBA00022989"/>
    </source>
</evidence>
<accession>A0A6I3M7S3</accession>
<gene>
    <name evidence="8" type="ORF">GJ743_13490</name>
</gene>
<keyword evidence="4 6" id="KW-1133">Transmembrane helix</keyword>
<dbReference type="AlphaFoldDB" id="A0A6I3M7S3"/>
<comment type="caution">
    <text evidence="8">The sequence shown here is derived from an EMBL/GenBank/DDBJ whole genome shotgun (WGS) entry which is preliminary data.</text>
</comment>
<name>A0A6I3M7S3_9MICO</name>
<dbReference type="GO" id="GO:0022857">
    <property type="term" value="F:transmembrane transporter activity"/>
    <property type="evidence" value="ECO:0007669"/>
    <property type="project" value="InterPro"/>
</dbReference>
<feature type="transmembrane region" description="Helical" evidence="6">
    <location>
        <begin position="318"/>
        <end position="339"/>
    </location>
</feature>
<dbReference type="PANTHER" id="PTHR42718">
    <property type="entry name" value="MAJOR FACILITATOR SUPERFAMILY MULTIDRUG TRANSPORTER MFSC"/>
    <property type="match status" value="1"/>
</dbReference>
<feature type="transmembrane region" description="Helical" evidence="6">
    <location>
        <begin position="372"/>
        <end position="397"/>
    </location>
</feature>
<feature type="transmembrane region" description="Helical" evidence="6">
    <location>
        <begin position="409"/>
        <end position="431"/>
    </location>
</feature>
<comment type="subcellular location">
    <subcellularLocation>
        <location evidence="1">Cell membrane</location>
        <topology evidence="1">Multi-pass membrane protein</topology>
    </subcellularLocation>
</comment>
<dbReference type="InterPro" id="IPR011701">
    <property type="entry name" value="MFS"/>
</dbReference>
<protein>
    <submittedName>
        <fullName evidence="8">MFS transporter</fullName>
    </submittedName>
</protein>
<keyword evidence="9" id="KW-1185">Reference proteome</keyword>
<keyword evidence="2" id="KW-0813">Transport</keyword>
<evidence type="ECO:0000256" key="5">
    <source>
        <dbReference type="ARBA" id="ARBA00023136"/>
    </source>
</evidence>
<dbReference type="GO" id="GO:0005886">
    <property type="term" value="C:plasma membrane"/>
    <property type="evidence" value="ECO:0007669"/>
    <property type="project" value="UniProtKB-SubCell"/>
</dbReference>
<feature type="domain" description="Major facilitator superfamily (MFS) profile" evidence="7">
    <location>
        <begin position="23"/>
        <end position="464"/>
    </location>
</feature>
<feature type="transmembrane region" description="Helical" evidence="6">
    <location>
        <begin position="276"/>
        <end position="298"/>
    </location>
</feature>
<dbReference type="PROSITE" id="PS50850">
    <property type="entry name" value="MFS"/>
    <property type="match status" value="1"/>
</dbReference>
<evidence type="ECO:0000313" key="8">
    <source>
        <dbReference type="EMBL" id="MTH69384.1"/>
    </source>
</evidence>
<reference evidence="8 9" key="1">
    <citation type="submission" date="2019-11" db="EMBL/GenBank/DDBJ databases">
        <title>Agromyces kandeliae sp. nov., isolated from mangrove soil.</title>
        <authorList>
            <person name="Wang R."/>
        </authorList>
    </citation>
    <scope>NUCLEOTIDE SEQUENCE [LARGE SCALE GENOMIC DNA]</scope>
    <source>
        <strain evidence="8 9">JCM 11433</strain>
    </source>
</reference>
<dbReference type="OrthoDB" id="7375466at2"/>
<dbReference type="SUPFAM" id="SSF103473">
    <property type="entry name" value="MFS general substrate transporter"/>
    <property type="match status" value="1"/>
</dbReference>
<evidence type="ECO:0000259" key="7">
    <source>
        <dbReference type="PROSITE" id="PS50850"/>
    </source>
</evidence>
<feature type="transmembrane region" description="Helical" evidence="6">
    <location>
        <begin position="177"/>
        <end position="196"/>
    </location>
</feature>
<feature type="transmembrane region" description="Helical" evidence="6">
    <location>
        <begin position="20"/>
        <end position="36"/>
    </location>
</feature>
<dbReference type="Pfam" id="PF07690">
    <property type="entry name" value="MFS_1"/>
    <property type="match status" value="1"/>
</dbReference>
<organism evidence="8 9">
    <name type="scientific">Agromyces bracchium</name>
    <dbReference type="NCBI Taxonomy" id="88376"/>
    <lineage>
        <taxon>Bacteria</taxon>
        <taxon>Bacillati</taxon>
        <taxon>Actinomycetota</taxon>
        <taxon>Actinomycetes</taxon>
        <taxon>Micrococcales</taxon>
        <taxon>Microbacteriaceae</taxon>
        <taxon>Agromyces</taxon>
    </lineage>
</organism>
<dbReference type="Gene3D" id="1.20.1250.20">
    <property type="entry name" value="MFS general substrate transporter like domains"/>
    <property type="match status" value="2"/>
</dbReference>
<sequence length="482" mass="50089">MKRAEPNAASSGGILEGMRATWLVVGLVMVVLVQQLDKSMLTPALPAMSEELGVGLDQIAFVSTAFLLVGAVGGVAIGRWSDFIGRRRTLFIQLVVLAIGTALCWLAPNFELLLLGRVIQGVCGGSFQLSAMILSENLDRKRFAASLGILTAVNGGVGGFDGYVAGLLTQEWGFRSIFAVIFATALVAIIFVRFTVPKQPPPITTGRMDWTGAGLFAVFLVSLNLLVSNGAKLGWLSPAALLSALVCLAGAAAFWFAEKHVKTPLIAVHHLKSRQVWPALLTVLLSLASVFAVLNFTVVLLSQNSEVGYGLDAATSALLYLAPPALIGMAAAPFAGWLAGRLGWLMVLRGGLVLSLSAMLAMNIFLGDRIVVAITIAFLGFSYNGLLLTTTNALGVLQSPVEAPGALPGMIGAAFGIGAGLGISIIAPLAAQGTMAGFHSAIWVSIGIGVLALAIAFLIDPSKKMLGAEPIDAATSPRDLTG</sequence>
<dbReference type="EMBL" id="WMLB01000027">
    <property type="protein sequence ID" value="MTH69384.1"/>
    <property type="molecule type" value="Genomic_DNA"/>
</dbReference>
<evidence type="ECO:0000256" key="1">
    <source>
        <dbReference type="ARBA" id="ARBA00004651"/>
    </source>
</evidence>
<evidence type="ECO:0000256" key="2">
    <source>
        <dbReference type="ARBA" id="ARBA00022448"/>
    </source>
</evidence>
<feature type="transmembrane region" description="Helical" evidence="6">
    <location>
        <begin position="437"/>
        <end position="459"/>
    </location>
</feature>
<feature type="transmembrane region" description="Helical" evidence="6">
    <location>
        <begin position="56"/>
        <end position="78"/>
    </location>
</feature>
<feature type="transmembrane region" description="Helical" evidence="6">
    <location>
        <begin position="208"/>
        <end position="227"/>
    </location>
</feature>
<feature type="transmembrane region" description="Helical" evidence="6">
    <location>
        <begin position="90"/>
        <end position="108"/>
    </location>
</feature>
<dbReference type="RefSeq" id="WP_155052441.1">
    <property type="nucleotide sequence ID" value="NZ_BAAAIB010000009.1"/>
</dbReference>
<feature type="transmembrane region" description="Helical" evidence="6">
    <location>
        <begin position="143"/>
        <end position="165"/>
    </location>
</feature>
<dbReference type="Proteomes" id="UP000433071">
    <property type="component" value="Unassembled WGS sequence"/>
</dbReference>
<dbReference type="PANTHER" id="PTHR42718:SF9">
    <property type="entry name" value="MAJOR FACILITATOR SUPERFAMILY MULTIDRUG TRANSPORTER MFSC"/>
    <property type="match status" value="1"/>
</dbReference>
<feature type="transmembrane region" description="Helical" evidence="6">
    <location>
        <begin position="233"/>
        <end position="256"/>
    </location>
</feature>
<feature type="transmembrane region" description="Helical" evidence="6">
    <location>
        <begin position="346"/>
        <end position="366"/>
    </location>
</feature>
<dbReference type="InterPro" id="IPR036259">
    <property type="entry name" value="MFS_trans_sf"/>
</dbReference>
<dbReference type="InterPro" id="IPR020846">
    <property type="entry name" value="MFS_dom"/>
</dbReference>
<keyword evidence="5 6" id="KW-0472">Membrane</keyword>
<evidence type="ECO:0000256" key="6">
    <source>
        <dbReference type="SAM" id="Phobius"/>
    </source>
</evidence>
<evidence type="ECO:0000256" key="3">
    <source>
        <dbReference type="ARBA" id="ARBA00022692"/>
    </source>
</evidence>
<keyword evidence="3 6" id="KW-0812">Transmembrane</keyword>
<proteinExistence type="predicted"/>